<dbReference type="InterPro" id="IPR036614">
    <property type="entry name" value="RusA-like_sf"/>
</dbReference>
<dbReference type="InterPro" id="IPR008822">
    <property type="entry name" value="Endonuclease_RusA-like"/>
</dbReference>
<dbReference type="RefSeq" id="WP_181778634.1">
    <property type="nucleotide sequence ID" value="NZ_QNSB01000003.1"/>
</dbReference>
<keyword evidence="1" id="KW-0255">Endonuclease</keyword>
<keyword evidence="1" id="KW-0378">Hydrolase</keyword>
<dbReference type="GO" id="GO:0006281">
    <property type="term" value="P:DNA repair"/>
    <property type="evidence" value="ECO:0007669"/>
    <property type="project" value="InterPro"/>
</dbReference>
<name>A0A366IME5_9MICO</name>
<organism evidence="1 2">
    <name type="scientific">Brevibacterium celere</name>
    <dbReference type="NCBI Taxonomy" id="225845"/>
    <lineage>
        <taxon>Bacteria</taxon>
        <taxon>Bacillati</taxon>
        <taxon>Actinomycetota</taxon>
        <taxon>Actinomycetes</taxon>
        <taxon>Micrococcales</taxon>
        <taxon>Brevibacteriaceae</taxon>
        <taxon>Brevibacterium</taxon>
    </lineage>
</organism>
<dbReference type="EMBL" id="QNSB01000003">
    <property type="protein sequence ID" value="RBP73041.1"/>
    <property type="molecule type" value="Genomic_DNA"/>
</dbReference>
<keyword evidence="1" id="KW-0540">Nuclease</keyword>
<sequence>MTEYLLDIWVPGRPVPQGSLSRNRAGVTYQKKSLVDWRNLINQAAADYTGTWFGEWAPLDEPVEVIGRFYLPRPKSATRVHPTVSPDVDKLARGLLDALAPKRNRKIADGSFLADDSRVIRLDVTKTYAHGLPGDGEVPGVRVKVRKYE</sequence>
<dbReference type="AlphaFoldDB" id="A0A366IME5"/>
<evidence type="ECO:0000313" key="1">
    <source>
        <dbReference type="EMBL" id="RBP73041.1"/>
    </source>
</evidence>
<proteinExistence type="predicted"/>
<dbReference type="GO" id="GO:0006310">
    <property type="term" value="P:DNA recombination"/>
    <property type="evidence" value="ECO:0007669"/>
    <property type="project" value="InterPro"/>
</dbReference>
<comment type="caution">
    <text evidence="1">The sequence shown here is derived from an EMBL/GenBank/DDBJ whole genome shotgun (WGS) entry which is preliminary data.</text>
</comment>
<keyword evidence="2" id="KW-1185">Reference proteome</keyword>
<gene>
    <name evidence="1" type="ORF">DFO65_103336</name>
</gene>
<dbReference type="Pfam" id="PF05866">
    <property type="entry name" value="RusA"/>
    <property type="match status" value="1"/>
</dbReference>
<dbReference type="Proteomes" id="UP000253509">
    <property type="component" value="Unassembled WGS sequence"/>
</dbReference>
<reference evidence="1 2" key="1">
    <citation type="submission" date="2018-06" db="EMBL/GenBank/DDBJ databases">
        <title>Freshwater and sediment microbial communities from various areas in North America, analyzing microbe dynamics in response to fracking.</title>
        <authorList>
            <person name="Lamendella R."/>
        </authorList>
    </citation>
    <scope>NUCLEOTIDE SEQUENCE [LARGE SCALE GENOMIC DNA]</scope>
    <source>
        <strain evidence="1 2">3b_TX</strain>
    </source>
</reference>
<dbReference type="GO" id="GO:0004519">
    <property type="term" value="F:endonuclease activity"/>
    <property type="evidence" value="ECO:0007669"/>
    <property type="project" value="UniProtKB-KW"/>
</dbReference>
<evidence type="ECO:0000313" key="2">
    <source>
        <dbReference type="Proteomes" id="UP000253509"/>
    </source>
</evidence>
<dbReference type="Gene3D" id="3.30.1330.70">
    <property type="entry name" value="Holliday junction resolvase RusA"/>
    <property type="match status" value="1"/>
</dbReference>
<dbReference type="GO" id="GO:0000287">
    <property type="term" value="F:magnesium ion binding"/>
    <property type="evidence" value="ECO:0007669"/>
    <property type="project" value="InterPro"/>
</dbReference>
<dbReference type="SUPFAM" id="SSF103084">
    <property type="entry name" value="Holliday junction resolvase RusA"/>
    <property type="match status" value="1"/>
</dbReference>
<accession>A0A366IME5</accession>
<protein>
    <submittedName>
        <fullName evidence="1">Holliday junction resolvase RusA-like endonuclease</fullName>
    </submittedName>
</protein>